<feature type="region of interest" description="Disordered" evidence="1">
    <location>
        <begin position="115"/>
        <end position="140"/>
    </location>
</feature>
<protein>
    <submittedName>
        <fullName evidence="2">Uncharacterized protein</fullName>
    </submittedName>
</protein>
<reference evidence="3" key="2">
    <citation type="journal article" date="2008" name="Nucleic Acids Res.">
        <title>The rice annotation project database (RAP-DB): 2008 update.</title>
        <authorList>
            <consortium name="The rice annotation project (RAP)"/>
        </authorList>
    </citation>
    <scope>GENOME REANNOTATION</scope>
    <source>
        <strain evidence="3">cv. Nipponbare</strain>
    </source>
</reference>
<dbReference type="EMBL" id="AC051632">
    <property type="protein sequence ID" value="AAM91880.1"/>
    <property type="molecule type" value="Genomic_DNA"/>
</dbReference>
<name>Q8LNV9_ORYSJ</name>
<organism evidence="2 3">
    <name type="scientific">Oryza sativa subsp. japonica</name>
    <name type="common">Rice</name>
    <dbReference type="NCBI Taxonomy" id="39947"/>
    <lineage>
        <taxon>Eukaryota</taxon>
        <taxon>Viridiplantae</taxon>
        <taxon>Streptophyta</taxon>
        <taxon>Embryophyta</taxon>
        <taxon>Tracheophyta</taxon>
        <taxon>Spermatophyta</taxon>
        <taxon>Magnoliopsida</taxon>
        <taxon>Liliopsida</taxon>
        <taxon>Poales</taxon>
        <taxon>Poaceae</taxon>
        <taxon>BOP clade</taxon>
        <taxon>Oryzoideae</taxon>
        <taxon>Oryzeae</taxon>
        <taxon>Oryzinae</taxon>
        <taxon>Oryza</taxon>
        <taxon>Oryza sativa</taxon>
    </lineage>
</organism>
<feature type="region of interest" description="Disordered" evidence="1">
    <location>
        <begin position="1"/>
        <end position="49"/>
    </location>
</feature>
<evidence type="ECO:0000256" key="1">
    <source>
        <dbReference type="SAM" id="MobiDB-lite"/>
    </source>
</evidence>
<reference evidence="3" key="1">
    <citation type="journal article" date="2005" name="Nature">
        <title>The map-based sequence of the rice genome.</title>
        <authorList>
            <consortium name="International rice genome sequencing project (IRGSP)"/>
            <person name="Matsumoto T."/>
            <person name="Wu J."/>
            <person name="Kanamori H."/>
            <person name="Katayose Y."/>
            <person name="Fujisawa M."/>
            <person name="Namiki N."/>
            <person name="Mizuno H."/>
            <person name="Yamamoto K."/>
            <person name="Antonio B.A."/>
            <person name="Baba T."/>
            <person name="Sakata K."/>
            <person name="Nagamura Y."/>
            <person name="Aoki H."/>
            <person name="Arikawa K."/>
            <person name="Arita K."/>
            <person name="Bito T."/>
            <person name="Chiden Y."/>
            <person name="Fujitsuka N."/>
            <person name="Fukunaka R."/>
            <person name="Hamada M."/>
            <person name="Harada C."/>
            <person name="Hayashi A."/>
            <person name="Hijishita S."/>
            <person name="Honda M."/>
            <person name="Hosokawa S."/>
            <person name="Ichikawa Y."/>
            <person name="Idonuma A."/>
            <person name="Iijima M."/>
            <person name="Ikeda M."/>
            <person name="Ikeno M."/>
            <person name="Ito K."/>
            <person name="Ito S."/>
            <person name="Ito T."/>
            <person name="Ito Y."/>
            <person name="Ito Y."/>
            <person name="Iwabuchi A."/>
            <person name="Kamiya K."/>
            <person name="Karasawa W."/>
            <person name="Kurita K."/>
            <person name="Katagiri S."/>
            <person name="Kikuta A."/>
            <person name="Kobayashi H."/>
            <person name="Kobayashi N."/>
            <person name="Machita K."/>
            <person name="Maehara T."/>
            <person name="Masukawa M."/>
            <person name="Mizubayashi T."/>
            <person name="Mukai Y."/>
            <person name="Nagasaki H."/>
            <person name="Nagata Y."/>
            <person name="Naito S."/>
            <person name="Nakashima M."/>
            <person name="Nakama Y."/>
            <person name="Nakamichi Y."/>
            <person name="Nakamura M."/>
            <person name="Meguro A."/>
            <person name="Negishi M."/>
            <person name="Ohta I."/>
            <person name="Ohta T."/>
            <person name="Okamoto M."/>
            <person name="Ono N."/>
            <person name="Saji S."/>
            <person name="Sakaguchi M."/>
            <person name="Sakai K."/>
            <person name="Shibata M."/>
            <person name="Shimokawa T."/>
            <person name="Song J."/>
            <person name="Takazaki Y."/>
            <person name="Terasawa K."/>
            <person name="Tsugane M."/>
            <person name="Tsuji K."/>
            <person name="Ueda S."/>
            <person name="Waki K."/>
            <person name="Yamagata H."/>
            <person name="Yamamoto M."/>
            <person name="Yamamoto S."/>
            <person name="Yamane H."/>
            <person name="Yoshiki S."/>
            <person name="Yoshihara R."/>
            <person name="Yukawa K."/>
            <person name="Zhong H."/>
            <person name="Yano M."/>
            <person name="Yuan Q."/>
            <person name="Ouyang S."/>
            <person name="Liu J."/>
            <person name="Jones K.M."/>
            <person name="Gansberger K."/>
            <person name="Moffat K."/>
            <person name="Hill J."/>
            <person name="Bera J."/>
            <person name="Fadrosh D."/>
            <person name="Jin S."/>
            <person name="Johri S."/>
            <person name="Kim M."/>
            <person name="Overton L."/>
            <person name="Reardon M."/>
            <person name="Tsitrin T."/>
            <person name="Vuong H."/>
            <person name="Weaver B."/>
            <person name="Ciecko A."/>
            <person name="Tallon L."/>
            <person name="Jackson J."/>
            <person name="Pai G."/>
            <person name="Aken S.V."/>
            <person name="Utterback T."/>
            <person name="Reidmuller S."/>
            <person name="Feldblyum T."/>
            <person name="Hsiao J."/>
            <person name="Zismann V."/>
            <person name="Iobst S."/>
            <person name="de Vazeille A.R."/>
            <person name="Buell C.R."/>
            <person name="Ying K."/>
            <person name="Li Y."/>
            <person name="Lu T."/>
            <person name="Huang Y."/>
            <person name="Zhao Q."/>
            <person name="Feng Q."/>
            <person name="Zhang L."/>
            <person name="Zhu J."/>
            <person name="Weng Q."/>
            <person name="Mu J."/>
            <person name="Lu Y."/>
            <person name="Fan D."/>
            <person name="Liu Y."/>
            <person name="Guan J."/>
            <person name="Zhang Y."/>
            <person name="Yu S."/>
            <person name="Liu X."/>
            <person name="Zhang Y."/>
            <person name="Hong G."/>
            <person name="Han B."/>
            <person name="Choisne N."/>
            <person name="Demange N."/>
            <person name="Orjeda G."/>
            <person name="Samain S."/>
            <person name="Cattolico L."/>
            <person name="Pelletier E."/>
            <person name="Couloux A."/>
            <person name="Segurens B."/>
            <person name="Wincker P."/>
            <person name="D'Hont A."/>
            <person name="Scarpelli C."/>
            <person name="Weissenbach J."/>
            <person name="Salanoubat M."/>
            <person name="Quetier F."/>
            <person name="Yu Y."/>
            <person name="Kim H.R."/>
            <person name="Rambo T."/>
            <person name="Currie J."/>
            <person name="Collura K."/>
            <person name="Luo M."/>
            <person name="Yang T."/>
            <person name="Ammiraju J.S.S."/>
            <person name="Engler F."/>
            <person name="Soderlund C."/>
            <person name="Wing R.A."/>
            <person name="Palmer L.E."/>
            <person name="de la Bastide M."/>
            <person name="Spiegel L."/>
            <person name="Nascimento L."/>
            <person name="Zutavern T."/>
            <person name="O'Shaughnessy A."/>
            <person name="Dike S."/>
            <person name="Dedhia N."/>
            <person name="Preston R."/>
            <person name="Balija V."/>
            <person name="McCombie W.R."/>
            <person name="Chow T."/>
            <person name="Chen H."/>
            <person name="Chung M."/>
            <person name="Chen C."/>
            <person name="Shaw J."/>
            <person name="Wu H."/>
            <person name="Hsiao K."/>
            <person name="Chao Y."/>
            <person name="Chu M."/>
            <person name="Cheng C."/>
            <person name="Hour A."/>
            <person name="Lee P."/>
            <person name="Lin S."/>
            <person name="Lin Y."/>
            <person name="Liou J."/>
            <person name="Liu S."/>
            <person name="Hsing Y."/>
            <person name="Raghuvanshi S."/>
            <person name="Mohanty A."/>
            <person name="Bharti A.K."/>
            <person name="Gaur A."/>
            <person name="Gupta V."/>
            <person name="Kumar D."/>
            <person name="Ravi V."/>
            <person name="Vij S."/>
            <person name="Kapur A."/>
            <person name="Khurana P."/>
            <person name="Khurana P."/>
            <person name="Khurana J.P."/>
            <person name="Tyagi A.K."/>
            <person name="Gaikwad K."/>
            <person name="Singh A."/>
            <person name="Dalal V."/>
            <person name="Srivastava S."/>
            <person name="Dixit A."/>
            <person name="Pal A.K."/>
            <person name="Ghazi I.A."/>
            <person name="Yadav M."/>
            <person name="Pandit A."/>
            <person name="Bhargava A."/>
            <person name="Sureshbabu K."/>
            <person name="Batra K."/>
            <person name="Sharma T.R."/>
            <person name="Mohapatra T."/>
            <person name="Singh N.K."/>
            <person name="Messing J."/>
            <person name="Nelson A.B."/>
            <person name="Fuks G."/>
            <person name="Kavchok S."/>
            <person name="Keizer G."/>
            <person name="Linton E."/>
            <person name="Llaca V."/>
            <person name="Song R."/>
            <person name="Tanyolac B."/>
            <person name="Young S."/>
            <person name="Ho-Il K."/>
            <person name="Hahn J.H."/>
            <person name="Sangsakoo G."/>
            <person name="Vanavichit A."/>
            <person name="de Mattos Luiz.A.T."/>
            <person name="Zimmer P.D."/>
            <person name="Malone G."/>
            <person name="Dellagostin O."/>
            <person name="de Oliveira A.C."/>
            <person name="Bevan M."/>
            <person name="Bancroft I."/>
            <person name="Minx P."/>
            <person name="Cordum H."/>
            <person name="Wilson R."/>
            <person name="Cheng Z."/>
            <person name="Jin W."/>
            <person name="Jiang J."/>
            <person name="Leong S.A."/>
            <person name="Iwama H."/>
            <person name="Gojobori T."/>
            <person name="Itoh T."/>
            <person name="Niimura Y."/>
            <person name="Fujii Y."/>
            <person name="Habara T."/>
            <person name="Sakai H."/>
            <person name="Sato Y."/>
            <person name="Wilson G."/>
            <person name="Kumar K."/>
            <person name="McCouch S."/>
            <person name="Juretic N."/>
            <person name="Hoen D."/>
            <person name="Wright S."/>
            <person name="Bruskiewich R."/>
            <person name="Bureau T."/>
            <person name="Miyao A."/>
            <person name="Hirochika H."/>
            <person name="Nishikawa T."/>
            <person name="Kadowaki K."/>
            <person name="Sugiura M."/>
            <person name="Burr B."/>
            <person name="Sasaki T."/>
        </authorList>
    </citation>
    <scope>NUCLEOTIDE SEQUENCE [LARGE SCALE GENOMIC DNA]</scope>
    <source>
        <strain evidence="3">cv. Nipponbare</strain>
    </source>
</reference>
<feature type="compositionally biased region" description="Basic residues" evidence="1">
    <location>
        <begin position="1"/>
        <end position="13"/>
    </location>
</feature>
<sequence length="189" mass="20567">MRVRAGAHRRRKQQGAGTGARDRRSRAGGRRTRSRRRPLREARPRGTGRLAWAAQGVRGGCARRPEAAGRRSPLLAVMGEIGATAEAADGGDGWDGVLRSPADVVENRMTAVASGPFGRAKRRHRRRQPPRSTGSGLTSPRHELDRVVIVGLQVQDGDCDVVVGTINHPPDCNCRHCQPQVFANLRILI</sequence>
<proteinExistence type="predicted"/>
<dbReference type="AlphaFoldDB" id="Q8LNV9"/>
<accession>Q8LNV9</accession>
<gene>
    <name evidence="2" type="primary">OSJNBa0012L23.51</name>
</gene>
<evidence type="ECO:0000313" key="2">
    <source>
        <dbReference type="EMBL" id="AAM91880.1"/>
    </source>
</evidence>
<feature type="compositionally biased region" description="Basic residues" evidence="1">
    <location>
        <begin position="119"/>
        <end position="129"/>
    </location>
</feature>
<dbReference type="Proteomes" id="UP000000763">
    <property type="component" value="Chromosome 10"/>
</dbReference>
<evidence type="ECO:0000313" key="3">
    <source>
        <dbReference type="Proteomes" id="UP000000763"/>
    </source>
</evidence>
<feature type="compositionally biased region" description="Basic residues" evidence="1">
    <location>
        <begin position="23"/>
        <end position="38"/>
    </location>
</feature>